<name>A0ABD2TT65_9SOLN</name>
<keyword evidence="4" id="KW-1015">Disulfide bond</keyword>
<reference evidence="8 9" key="1">
    <citation type="submission" date="2024-05" db="EMBL/GenBank/DDBJ databases">
        <title>De novo assembly of an allotetraploid wild potato.</title>
        <authorList>
            <person name="Hosaka A.J."/>
        </authorList>
    </citation>
    <scope>NUCLEOTIDE SEQUENCE [LARGE SCALE GENOMIC DNA]</scope>
    <source>
        <tissue evidence="8">Young leaves</tissue>
    </source>
</reference>
<dbReference type="FunFam" id="1.10.110.10:FF:000002">
    <property type="entry name" value="Non-specific lipid-transfer protein"/>
    <property type="match status" value="1"/>
</dbReference>
<dbReference type="CDD" id="cd01960">
    <property type="entry name" value="nsLTP1"/>
    <property type="match status" value="1"/>
</dbReference>
<keyword evidence="6" id="KW-1133">Transmembrane helix</keyword>
<dbReference type="InterPro" id="IPR016140">
    <property type="entry name" value="Bifunc_inhib/LTP/seed_store"/>
</dbReference>
<dbReference type="PRINTS" id="PR00382">
    <property type="entry name" value="LIPIDTRNSFER"/>
</dbReference>
<feature type="transmembrane region" description="Helical" evidence="6">
    <location>
        <begin position="29"/>
        <end position="55"/>
    </location>
</feature>
<dbReference type="InterPro" id="IPR000528">
    <property type="entry name" value="Plant_nsLTP"/>
</dbReference>
<keyword evidence="3 5" id="KW-0446">Lipid-binding</keyword>
<comment type="similarity">
    <text evidence="1 5">Belongs to the plant LTP family.</text>
</comment>
<evidence type="ECO:0000256" key="1">
    <source>
        <dbReference type="ARBA" id="ARBA00009748"/>
    </source>
</evidence>
<feature type="domain" description="Bifunctional inhibitor/plant lipid transfer protein/seed storage helical" evidence="7">
    <location>
        <begin position="64"/>
        <end position="148"/>
    </location>
</feature>
<dbReference type="GO" id="GO:0008289">
    <property type="term" value="F:lipid binding"/>
    <property type="evidence" value="ECO:0007669"/>
    <property type="project" value="UniProtKB-KW"/>
</dbReference>
<evidence type="ECO:0000256" key="6">
    <source>
        <dbReference type="SAM" id="Phobius"/>
    </source>
</evidence>
<dbReference type="PANTHER" id="PTHR33076">
    <property type="entry name" value="NON-SPECIFIC LIPID-TRANSFER PROTEIN 2-RELATED"/>
    <property type="match status" value="1"/>
</dbReference>
<keyword evidence="9" id="KW-1185">Reference proteome</keyword>
<gene>
    <name evidence="8" type="ORF">AABB24_015672</name>
</gene>
<dbReference type="EMBL" id="JBJKTR010000009">
    <property type="protein sequence ID" value="KAL3358682.1"/>
    <property type="molecule type" value="Genomic_DNA"/>
</dbReference>
<keyword evidence="6" id="KW-0472">Membrane</keyword>
<evidence type="ECO:0000259" key="7">
    <source>
        <dbReference type="SMART" id="SM00499"/>
    </source>
</evidence>
<keyword evidence="2 5" id="KW-0813">Transport</keyword>
<comment type="caution">
    <text evidence="8">The sequence shown here is derived from an EMBL/GenBank/DDBJ whole genome shotgun (WGS) entry which is preliminary data.</text>
</comment>
<sequence length="152" mass="16255">KLHIKSSFTTFIIHTKQENKVPFYSPNKYTYFIVKMVKVALLVVMCIAAVGVMLAPNAEAIISCGQVVERLTPCIEYVREGGVLPTSCCSGIKTLNGEAATTPDRQAACNGIKSTAATISNINLDLAATLPTKCGVNLPYKISPSIDCSTVQ</sequence>
<proteinExistence type="inferred from homology"/>
<organism evidence="8 9">
    <name type="scientific">Solanum stoloniferum</name>
    <dbReference type="NCBI Taxonomy" id="62892"/>
    <lineage>
        <taxon>Eukaryota</taxon>
        <taxon>Viridiplantae</taxon>
        <taxon>Streptophyta</taxon>
        <taxon>Embryophyta</taxon>
        <taxon>Tracheophyta</taxon>
        <taxon>Spermatophyta</taxon>
        <taxon>Magnoliopsida</taxon>
        <taxon>eudicotyledons</taxon>
        <taxon>Gunneridae</taxon>
        <taxon>Pentapetalae</taxon>
        <taxon>asterids</taxon>
        <taxon>lamiids</taxon>
        <taxon>Solanales</taxon>
        <taxon>Solanaceae</taxon>
        <taxon>Solanoideae</taxon>
        <taxon>Solaneae</taxon>
        <taxon>Solanum</taxon>
    </lineage>
</organism>
<comment type="function">
    <text evidence="5">Plant non-specific lipid-transfer proteins transfer phospholipids as well as galactolipids across membranes. May play a role in wax or cutin deposition in the cell walls of expanding epidermal cells and certain secretory tissues.</text>
</comment>
<dbReference type="SMART" id="SM00499">
    <property type="entry name" value="AAI"/>
    <property type="match status" value="1"/>
</dbReference>
<dbReference type="PROSITE" id="PS00597">
    <property type="entry name" value="PLANT_LTP"/>
    <property type="match status" value="1"/>
</dbReference>
<protein>
    <recommendedName>
        <fullName evidence="5">Non-specific lipid-transfer protein</fullName>
    </recommendedName>
</protein>
<accession>A0ABD2TT65</accession>
<keyword evidence="6" id="KW-0812">Transmembrane</keyword>
<evidence type="ECO:0000256" key="3">
    <source>
        <dbReference type="ARBA" id="ARBA00023121"/>
    </source>
</evidence>
<dbReference type="InterPro" id="IPR036312">
    <property type="entry name" value="Bifun_inhib/LTP/seed_sf"/>
</dbReference>
<evidence type="ECO:0000313" key="9">
    <source>
        <dbReference type="Proteomes" id="UP001627284"/>
    </source>
</evidence>
<dbReference type="SUPFAM" id="SSF47699">
    <property type="entry name" value="Bifunctional inhibitor/lipid-transfer protein/seed storage 2S albumin"/>
    <property type="match status" value="1"/>
</dbReference>
<evidence type="ECO:0000313" key="8">
    <source>
        <dbReference type="EMBL" id="KAL3358682.1"/>
    </source>
</evidence>
<feature type="non-terminal residue" evidence="8">
    <location>
        <position position="1"/>
    </location>
</feature>
<evidence type="ECO:0000256" key="5">
    <source>
        <dbReference type="RuleBase" id="RU000628"/>
    </source>
</evidence>
<evidence type="ECO:0000256" key="4">
    <source>
        <dbReference type="ARBA" id="ARBA00023157"/>
    </source>
</evidence>
<dbReference type="Proteomes" id="UP001627284">
    <property type="component" value="Unassembled WGS sequence"/>
</dbReference>
<dbReference type="Gene3D" id="1.10.110.10">
    <property type="entry name" value="Plant lipid-transfer and hydrophobic proteins"/>
    <property type="match status" value="1"/>
</dbReference>
<dbReference type="AlphaFoldDB" id="A0ABD2TT65"/>
<evidence type="ECO:0000256" key="2">
    <source>
        <dbReference type="ARBA" id="ARBA00022448"/>
    </source>
</evidence>
<dbReference type="Pfam" id="PF00234">
    <property type="entry name" value="Tryp_alpha_amyl"/>
    <property type="match status" value="1"/>
</dbReference>